<evidence type="ECO:0000313" key="2">
    <source>
        <dbReference type="Proteomes" id="UP000250078"/>
    </source>
</evidence>
<sequence length="53" mass="5659">MGVGKRQFVIITSSSGRLEAGTDTNREMVTTGETISGNGHYLPPIIILKGKII</sequence>
<evidence type="ECO:0000313" key="1">
    <source>
        <dbReference type="EMBL" id="OCK86828.1"/>
    </source>
</evidence>
<dbReference type="Proteomes" id="UP000250078">
    <property type="component" value="Unassembled WGS sequence"/>
</dbReference>
<name>A0ACC8EL35_9PEZI</name>
<organism evidence="1 2">
    <name type="scientific">Cenococcum geophilum 1.58</name>
    <dbReference type="NCBI Taxonomy" id="794803"/>
    <lineage>
        <taxon>Eukaryota</taxon>
        <taxon>Fungi</taxon>
        <taxon>Dikarya</taxon>
        <taxon>Ascomycota</taxon>
        <taxon>Pezizomycotina</taxon>
        <taxon>Dothideomycetes</taxon>
        <taxon>Pleosporomycetidae</taxon>
        <taxon>Gloniales</taxon>
        <taxon>Gloniaceae</taxon>
        <taxon>Cenococcum</taxon>
    </lineage>
</organism>
<keyword evidence="2" id="KW-1185">Reference proteome</keyword>
<dbReference type="EMBL" id="KV748284">
    <property type="protein sequence ID" value="OCK86828.1"/>
    <property type="molecule type" value="Genomic_DNA"/>
</dbReference>
<accession>A0ACC8EL35</accession>
<protein>
    <submittedName>
        <fullName evidence="1">Uncharacterized protein</fullName>
    </submittedName>
</protein>
<proteinExistence type="predicted"/>
<gene>
    <name evidence="1" type="ORF">K441DRAFT_712040</name>
</gene>
<reference evidence="1 2" key="1">
    <citation type="journal article" date="2016" name="Nat. Commun.">
        <title>Ectomycorrhizal ecology is imprinted in the genome of the dominant symbiotic fungus Cenococcum geophilum.</title>
        <authorList>
            <consortium name="DOE Joint Genome Institute"/>
            <person name="Peter M."/>
            <person name="Kohler A."/>
            <person name="Ohm R.A."/>
            <person name="Kuo A."/>
            <person name="Krutzmann J."/>
            <person name="Morin E."/>
            <person name="Arend M."/>
            <person name="Barry K.W."/>
            <person name="Binder M."/>
            <person name="Choi C."/>
            <person name="Clum A."/>
            <person name="Copeland A."/>
            <person name="Grisel N."/>
            <person name="Haridas S."/>
            <person name="Kipfer T."/>
            <person name="LaButti K."/>
            <person name="Lindquist E."/>
            <person name="Lipzen A."/>
            <person name="Maire R."/>
            <person name="Meier B."/>
            <person name="Mihaltcheva S."/>
            <person name="Molinier V."/>
            <person name="Murat C."/>
            <person name="Poggeler S."/>
            <person name="Quandt C.A."/>
            <person name="Sperisen C."/>
            <person name="Tritt A."/>
            <person name="Tisserant E."/>
            <person name="Crous P.W."/>
            <person name="Henrissat B."/>
            <person name="Nehls U."/>
            <person name="Egli S."/>
            <person name="Spatafora J.W."/>
            <person name="Grigoriev I.V."/>
            <person name="Martin F.M."/>
        </authorList>
    </citation>
    <scope>NUCLEOTIDE SEQUENCE [LARGE SCALE GENOMIC DNA]</scope>
    <source>
        <strain evidence="1 2">1.58</strain>
    </source>
</reference>